<evidence type="ECO:0000256" key="1">
    <source>
        <dbReference type="SAM" id="SignalP"/>
    </source>
</evidence>
<keyword evidence="1" id="KW-0732">Signal</keyword>
<proteinExistence type="predicted"/>
<protein>
    <submittedName>
        <fullName evidence="2">Uncharacterized protein</fullName>
    </submittedName>
</protein>
<dbReference type="AlphaFoldDB" id="A0A8J2Q320"/>
<dbReference type="EMBL" id="CAJVCH010560965">
    <property type="protein sequence ID" value="CAG7831541.1"/>
    <property type="molecule type" value="Genomic_DNA"/>
</dbReference>
<accession>A0A8J2Q320</accession>
<dbReference type="Proteomes" id="UP000708208">
    <property type="component" value="Unassembled WGS sequence"/>
</dbReference>
<name>A0A8J2Q320_9HEXA</name>
<keyword evidence="3" id="KW-1185">Reference proteome</keyword>
<feature type="signal peptide" evidence="1">
    <location>
        <begin position="1"/>
        <end position="21"/>
    </location>
</feature>
<reference evidence="2" key="1">
    <citation type="submission" date="2021-06" db="EMBL/GenBank/DDBJ databases">
        <authorList>
            <person name="Hodson N. C."/>
            <person name="Mongue J. A."/>
            <person name="Jaron S. K."/>
        </authorList>
    </citation>
    <scope>NUCLEOTIDE SEQUENCE</scope>
</reference>
<feature type="chain" id="PRO_5035321650" evidence="1">
    <location>
        <begin position="22"/>
        <end position="155"/>
    </location>
</feature>
<comment type="caution">
    <text evidence="2">The sequence shown here is derived from an EMBL/GenBank/DDBJ whole genome shotgun (WGS) entry which is preliminary data.</text>
</comment>
<evidence type="ECO:0000313" key="3">
    <source>
        <dbReference type="Proteomes" id="UP000708208"/>
    </source>
</evidence>
<organism evidence="2 3">
    <name type="scientific">Allacma fusca</name>
    <dbReference type="NCBI Taxonomy" id="39272"/>
    <lineage>
        <taxon>Eukaryota</taxon>
        <taxon>Metazoa</taxon>
        <taxon>Ecdysozoa</taxon>
        <taxon>Arthropoda</taxon>
        <taxon>Hexapoda</taxon>
        <taxon>Collembola</taxon>
        <taxon>Symphypleona</taxon>
        <taxon>Sminthuridae</taxon>
        <taxon>Allacma</taxon>
    </lineage>
</organism>
<gene>
    <name evidence="2" type="ORF">AFUS01_LOCUS41282</name>
</gene>
<sequence length="155" mass="16952">MWASILVLIAALATISEVTCAVLIGPNKNLVMQDANCDQVRCFSSNYVCQMEPSPNAVCTLSFPRVCEPMRPVCKPRPQVLPIYCGSILCPTGTICRKRTCSTAKCISRFTCVRDGAWTNGSWNFKARKATPVTTIQPTTSTENVVLHQIPTPAK</sequence>
<evidence type="ECO:0000313" key="2">
    <source>
        <dbReference type="EMBL" id="CAG7831541.1"/>
    </source>
</evidence>